<organism evidence="1 2">
    <name type="scientific">Scutellospora calospora</name>
    <dbReference type="NCBI Taxonomy" id="85575"/>
    <lineage>
        <taxon>Eukaryota</taxon>
        <taxon>Fungi</taxon>
        <taxon>Fungi incertae sedis</taxon>
        <taxon>Mucoromycota</taxon>
        <taxon>Glomeromycotina</taxon>
        <taxon>Glomeromycetes</taxon>
        <taxon>Diversisporales</taxon>
        <taxon>Gigasporaceae</taxon>
        <taxon>Scutellospora</taxon>
    </lineage>
</organism>
<sequence>MAWRNVKKLGNLINDIRTPKNVNPQNTAASTILSSHDTSSNDNLLVSSTNIQDSACTSPFSAHNCDTRSNLTDIHCELRDASELLYLQLPEDVKLVLDRLRNLQRIENSFLFYDKLPNGDWQCPFVTLESSLMSILILAPTLLLVNAPGSLKLDDDNDDHGYYDTDDYLSSRPSSSIIQEEALSVIHENVECHYIGHSEQSLHPKYYARLSHSSMSTFHSESSEKSSKHSSLIKVLSSSSLLTKIIGSMLSHHNDALMNSFTDSTTLDNFHRLYARVSKESKDLTDQIRKITTQGKTDELVEYGQTVYNELVFHANNLVEALDLFVKFVNHLPQLYEEPSELNLTSPVDAQPKESLVTEQKYK</sequence>
<keyword evidence="2" id="KW-1185">Reference proteome</keyword>
<dbReference type="EMBL" id="CAJVPM010006331">
    <property type="protein sequence ID" value="CAG8533838.1"/>
    <property type="molecule type" value="Genomic_DNA"/>
</dbReference>
<proteinExistence type="predicted"/>
<gene>
    <name evidence="1" type="ORF">SCALOS_LOCUS4565</name>
</gene>
<evidence type="ECO:0000313" key="1">
    <source>
        <dbReference type="EMBL" id="CAG8533838.1"/>
    </source>
</evidence>
<comment type="caution">
    <text evidence="1">The sequence shown here is derived from an EMBL/GenBank/DDBJ whole genome shotgun (WGS) entry which is preliminary data.</text>
</comment>
<name>A0ACA9LK83_9GLOM</name>
<dbReference type="Proteomes" id="UP000789860">
    <property type="component" value="Unassembled WGS sequence"/>
</dbReference>
<accession>A0ACA9LK83</accession>
<evidence type="ECO:0000313" key="2">
    <source>
        <dbReference type="Proteomes" id="UP000789860"/>
    </source>
</evidence>
<reference evidence="1" key="1">
    <citation type="submission" date="2021-06" db="EMBL/GenBank/DDBJ databases">
        <authorList>
            <person name="Kallberg Y."/>
            <person name="Tangrot J."/>
            <person name="Rosling A."/>
        </authorList>
    </citation>
    <scope>NUCLEOTIDE SEQUENCE</scope>
    <source>
        <strain evidence="1">AU212A</strain>
    </source>
</reference>
<protein>
    <submittedName>
        <fullName evidence="1">9599_t:CDS:1</fullName>
    </submittedName>
</protein>
<feature type="non-terminal residue" evidence="1">
    <location>
        <position position="363"/>
    </location>
</feature>